<protein>
    <submittedName>
        <fullName evidence="1">Uncharacterized protein</fullName>
    </submittedName>
</protein>
<reference evidence="1 2" key="1">
    <citation type="submission" date="2016-06" db="EMBL/GenBank/DDBJ databases">
        <title>Genome sequence of endosymbiont of Candidatus Endolucinida thiodiazotropha.</title>
        <authorList>
            <person name="Poehlein A."/>
            <person name="Koenig S."/>
            <person name="Heiden S.E."/>
            <person name="Thuermer A."/>
            <person name="Voget S."/>
            <person name="Daniel R."/>
            <person name="Markert S."/>
            <person name="Gros O."/>
            <person name="Schweder T."/>
        </authorList>
    </citation>
    <scope>NUCLEOTIDE SEQUENCE [LARGE SCALE GENOMIC DNA]</scope>
    <source>
        <strain evidence="1 2">COS</strain>
    </source>
</reference>
<proteinExistence type="predicted"/>
<dbReference type="Proteomes" id="UP000094769">
    <property type="component" value="Unassembled WGS sequence"/>
</dbReference>
<keyword evidence="2" id="KW-1185">Reference proteome</keyword>
<accession>A0A7Z0VMA8</accession>
<gene>
    <name evidence="1" type="ORF">CODIS_18620</name>
</gene>
<evidence type="ECO:0000313" key="2">
    <source>
        <dbReference type="Proteomes" id="UP000094769"/>
    </source>
</evidence>
<evidence type="ECO:0000313" key="1">
    <source>
        <dbReference type="EMBL" id="ODJ87754.1"/>
    </source>
</evidence>
<organism evidence="1 2">
    <name type="scientific">Candidatus Thiodiazotropha endolucinida</name>
    <dbReference type="NCBI Taxonomy" id="1655433"/>
    <lineage>
        <taxon>Bacteria</taxon>
        <taxon>Pseudomonadati</taxon>
        <taxon>Pseudomonadota</taxon>
        <taxon>Gammaproteobacteria</taxon>
        <taxon>Chromatiales</taxon>
        <taxon>Sedimenticolaceae</taxon>
        <taxon>Candidatus Thiodiazotropha</taxon>
    </lineage>
</organism>
<name>A0A7Z0VMA8_9GAMM</name>
<sequence>MESVSKRTLLLKQDNPFPNQKARFESLRAYCVTKCDQPPTLLVWLVPSCVKRNVVPATEMLAITLPRGSPGVSGDLGVP</sequence>
<comment type="caution">
    <text evidence="1">The sequence shown here is derived from an EMBL/GenBank/DDBJ whole genome shotgun (WGS) entry which is preliminary data.</text>
</comment>
<dbReference type="AlphaFoldDB" id="A0A7Z0VMA8"/>
<dbReference type="EMBL" id="MARB01000009">
    <property type="protein sequence ID" value="ODJ87754.1"/>
    <property type="molecule type" value="Genomic_DNA"/>
</dbReference>